<dbReference type="GO" id="GO:0022857">
    <property type="term" value="F:transmembrane transporter activity"/>
    <property type="evidence" value="ECO:0007669"/>
    <property type="project" value="InterPro"/>
</dbReference>
<dbReference type="SUPFAM" id="SSF103473">
    <property type="entry name" value="MFS general substrate transporter"/>
    <property type="match status" value="1"/>
</dbReference>
<comment type="subcellular location">
    <subcellularLocation>
        <location evidence="1">Membrane</location>
        <topology evidence="1">Multi-pass membrane protein</topology>
    </subcellularLocation>
</comment>
<protein>
    <submittedName>
        <fullName evidence="7">Multidrug resistance protein 4</fullName>
    </submittedName>
</protein>
<reference evidence="7" key="1">
    <citation type="submission" date="2022-08" db="EMBL/GenBank/DDBJ databases">
        <authorList>
            <consortium name="DOE Joint Genome Institute"/>
            <person name="Min B."/>
            <person name="Riley R."/>
            <person name="Sierra-Patev S."/>
            <person name="Naranjo-Ortiz M."/>
            <person name="Looney B."/>
            <person name="Konkel Z."/>
            <person name="Slot J.C."/>
            <person name="Sakamoto Y."/>
            <person name="Steenwyk J.L."/>
            <person name="Rokas A."/>
            <person name="Carro J."/>
            <person name="Camarero S."/>
            <person name="Ferreira P."/>
            <person name="Molpeceres G."/>
            <person name="Ruiz-Duenas F.J."/>
            <person name="Serrano A."/>
            <person name="Henrissat B."/>
            <person name="Drula E."/>
            <person name="Hughes K.W."/>
            <person name="Mata J.L."/>
            <person name="Ishikawa N.K."/>
            <person name="Vargas-Isla R."/>
            <person name="Ushijima S."/>
            <person name="Smith C.A."/>
            <person name="Ahrendt S."/>
            <person name="Andreopoulos W."/>
            <person name="He G."/>
            <person name="Labutti K."/>
            <person name="Lipzen A."/>
            <person name="Ng V."/>
            <person name="Sandor L."/>
            <person name="Barry K."/>
            <person name="Martinez A.T."/>
            <person name="Xiao Y."/>
            <person name="Gibbons J.G."/>
            <person name="Terashima K."/>
            <person name="Hibbett D.S."/>
            <person name="Grigoriev I.V."/>
        </authorList>
    </citation>
    <scope>NUCLEOTIDE SEQUENCE</scope>
    <source>
        <strain evidence="7">TFB9207</strain>
    </source>
</reference>
<organism evidence="7 8">
    <name type="scientific">Lentinula raphanica</name>
    <dbReference type="NCBI Taxonomy" id="153919"/>
    <lineage>
        <taxon>Eukaryota</taxon>
        <taxon>Fungi</taxon>
        <taxon>Dikarya</taxon>
        <taxon>Basidiomycota</taxon>
        <taxon>Agaricomycotina</taxon>
        <taxon>Agaricomycetes</taxon>
        <taxon>Agaricomycetidae</taxon>
        <taxon>Agaricales</taxon>
        <taxon>Marasmiineae</taxon>
        <taxon>Omphalotaceae</taxon>
        <taxon>Lentinula</taxon>
    </lineage>
</organism>
<dbReference type="AlphaFoldDB" id="A0AA38P2D9"/>
<sequence length="554" mass="59829">MSNSKNTKESFTVGGEAAIPNEGASVNSIHSMQSLTTIHTEGEMDATANVQGSRMQEKLDVDRGQIQLQTPNHVQAGHGESAMPADKKEEEIENLQDDWEDDPMNARNWSFSKKWSCVAIISLYTFVSPLSSSMLAPGLPDIAAQYGVTSTTETALMLSVFLLSFALGPLILAPLSEMYGRTWILHFGTILTLAFSFGCAYAPSSGAFIVFRLLNGFSGSAPIACGGGSIGDLFSENDRASAMAIYSLGPLIGPAVGPVAGGFISETIGPKYVFIVIAAACGVSLIVGIPLLKETYGPVIRLRRARAEGDLEKAKHFHGSLSNMGKWEYLWLDLSRPVIMLTRSFICFILSLYMAFMYGIYYLMFTTFPELFNGIYGFDTGIGGLVYLGLGIGFLLATIFGAKTADQIYHYLASKNGGIGKPEMRIPALAFGSLWVPVGLFWYGWSAQARIHWIIPIIGSGIFGFGMMTTFLPIQLYLVDALQFAASAVAAASVLRSLLGFAFPLFGSQMYDALGYGGGNSLLGGLAIVLGIPFPVWIYYKGEQMRARNPLTQI</sequence>
<evidence type="ECO:0000256" key="2">
    <source>
        <dbReference type="ARBA" id="ARBA00022692"/>
    </source>
</evidence>
<feature type="transmembrane region" description="Helical" evidence="5">
    <location>
        <begin position="426"/>
        <end position="445"/>
    </location>
</feature>
<feature type="transmembrane region" description="Helical" evidence="5">
    <location>
        <begin position="271"/>
        <end position="292"/>
    </location>
</feature>
<feature type="transmembrane region" description="Helical" evidence="5">
    <location>
        <begin position="484"/>
        <end position="506"/>
    </location>
</feature>
<feature type="transmembrane region" description="Helical" evidence="5">
    <location>
        <begin position="345"/>
        <end position="365"/>
    </location>
</feature>
<dbReference type="FunFam" id="1.20.1250.20:FF:000011">
    <property type="entry name" value="MFS multidrug transporter, putative"/>
    <property type="match status" value="1"/>
</dbReference>
<name>A0AA38P2D9_9AGAR</name>
<evidence type="ECO:0000313" key="7">
    <source>
        <dbReference type="EMBL" id="KAJ3834910.1"/>
    </source>
</evidence>
<gene>
    <name evidence="7" type="ORF">F5878DRAFT_336435</name>
</gene>
<feature type="transmembrane region" description="Helical" evidence="5">
    <location>
        <begin position="209"/>
        <end position="231"/>
    </location>
</feature>
<dbReference type="Proteomes" id="UP001163846">
    <property type="component" value="Unassembled WGS sequence"/>
</dbReference>
<dbReference type="InterPro" id="IPR011701">
    <property type="entry name" value="MFS"/>
</dbReference>
<dbReference type="Gene3D" id="1.20.1250.20">
    <property type="entry name" value="MFS general substrate transporter like domains"/>
    <property type="match status" value="1"/>
</dbReference>
<dbReference type="InterPro" id="IPR036259">
    <property type="entry name" value="MFS_trans_sf"/>
</dbReference>
<keyword evidence="8" id="KW-1185">Reference proteome</keyword>
<feature type="transmembrane region" description="Helical" evidence="5">
    <location>
        <begin position="155"/>
        <end position="176"/>
    </location>
</feature>
<dbReference type="EMBL" id="MU806471">
    <property type="protein sequence ID" value="KAJ3834910.1"/>
    <property type="molecule type" value="Genomic_DNA"/>
</dbReference>
<dbReference type="Pfam" id="PF07690">
    <property type="entry name" value="MFS_1"/>
    <property type="match status" value="1"/>
</dbReference>
<dbReference type="PROSITE" id="PS50850">
    <property type="entry name" value="MFS"/>
    <property type="match status" value="1"/>
</dbReference>
<feature type="transmembrane region" description="Helical" evidence="5">
    <location>
        <begin position="385"/>
        <end position="405"/>
    </location>
</feature>
<feature type="domain" description="Major facilitator superfamily (MFS) profile" evidence="6">
    <location>
        <begin position="117"/>
        <end position="543"/>
    </location>
</feature>
<feature type="transmembrane region" description="Helical" evidence="5">
    <location>
        <begin position="243"/>
        <end position="265"/>
    </location>
</feature>
<evidence type="ECO:0000256" key="4">
    <source>
        <dbReference type="ARBA" id="ARBA00023136"/>
    </source>
</evidence>
<dbReference type="CDD" id="cd17323">
    <property type="entry name" value="MFS_Tpo1_MDR_like"/>
    <property type="match status" value="1"/>
</dbReference>
<dbReference type="GO" id="GO:0005886">
    <property type="term" value="C:plasma membrane"/>
    <property type="evidence" value="ECO:0007669"/>
    <property type="project" value="TreeGrafter"/>
</dbReference>
<dbReference type="PANTHER" id="PTHR23502">
    <property type="entry name" value="MAJOR FACILITATOR SUPERFAMILY"/>
    <property type="match status" value="1"/>
</dbReference>
<evidence type="ECO:0000313" key="8">
    <source>
        <dbReference type="Proteomes" id="UP001163846"/>
    </source>
</evidence>
<comment type="caution">
    <text evidence="7">The sequence shown here is derived from an EMBL/GenBank/DDBJ whole genome shotgun (WGS) entry which is preliminary data.</text>
</comment>
<proteinExistence type="predicted"/>
<dbReference type="PANTHER" id="PTHR23502:SF60">
    <property type="entry name" value="MAJOR FACILITATOR SUPERFAMILY (MFS) PROFILE DOMAIN-CONTAINING PROTEIN-RELATED"/>
    <property type="match status" value="1"/>
</dbReference>
<evidence type="ECO:0000259" key="6">
    <source>
        <dbReference type="PROSITE" id="PS50850"/>
    </source>
</evidence>
<evidence type="ECO:0000256" key="1">
    <source>
        <dbReference type="ARBA" id="ARBA00004141"/>
    </source>
</evidence>
<accession>A0AA38P2D9</accession>
<feature type="transmembrane region" description="Helical" evidence="5">
    <location>
        <begin position="451"/>
        <end position="472"/>
    </location>
</feature>
<feature type="transmembrane region" description="Helical" evidence="5">
    <location>
        <begin position="518"/>
        <end position="540"/>
    </location>
</feature>
<keyword evidence="3 5" id="KW-1133">Transmembrane helix</keyword>
<feature type="transmembrane region" description="Helical" evidence="5">
    <location>
        <begin position="115"/>
        <end position="135"/>
    </location>
</feature>
<keyword evidence="2 5" id="KW-0812">Transmembrane</keyword>
<dbReference type="InterPro" id="IPR020846">
    <property type="entry name" value="MFS_dom"/>
</dbReference>
<evidence type="ECO:0000256" key="3">
    <source>
        <dbReference type="ARBA" id="ARBA00022989"/>
    </source>
</evidence>
<feature type="transmembrane region" description="Helical" evidence="5">
    <location>
        <begin position="183"/>
        <end position="203"/>
    </location>
</feature>
<keyword evidence="4 5" id="KW-0472">Membrane</keyword>
<evidence type="ECO:0000256" key="5">
    <source>
        <dbReference type="SAM" id="Phobius"/>
    </source>
</evidence>